<evidence type="ECO:0000259" key="2">
    <source>
        <dbReference type="Pfam" id="PF07995"/>
    </source>
</evidence>
<dbReference type="SUPFAM" id="SSF50952">
    <property type="entry name" value="Soluble quinoprotein glucose dehydrogenase"/>
    <property type="match status" value="1"/>
</dbReference>
<sequence length="575" mass="63311">MVCPLAAALNAENNQPETTRNHMPTESLSLKAFRKSLRMMGRNLLPWLFAVLVTSILGSLVQSTVNIVSVLQMGAYANWRDWQRTILHDLLSFAPFYGLLVGVAFLFAFPTALWLTRKWPGLRSILLGGSGAVGLAVAFVFANEMAAIPTLIAATRHVNGFIAMLATGVIGAWVFARTSGKPEFRAQKGFTWTHLAFPIVVLAAAFALHVSMRPERLRAIDDYPLENYRVAIVVKGLEYPWSMEQLPDGRRLVAERTGDIRIIDGEGALLKQPLGGVPEVVFGVQGGLLDMELSPHFEQDRTIFLSYACGSVEASNLCVGRGELKGDELQNFHRIFQAEPLTDTTVQFGSRIVFLPDDTLVVSVGDGFDFREEAQDLSNHIGKLVRLHMDGSVPDDNPFVGQADKRPEIYSYGHRNPQGLYYDPDSGRLYESEHGPYGGDEVNIIEPGVNYGWPLATEGINYPGSYITPHDQLEGLRGPINHWTPSIAPSGMTIYKGDGFPEFNGDLLVSGLAGRGVFRLNLEDGELVADQRLFHELNRRVRDVIVGDEGELYLLTDSASGEIIRIDPTDDIGAD</sequence>
<dbReference type="Pfam" id="PF07995">
    <property type="entry name" value="GSDH"/>
    <property type="match status" value="1"/>
</dbReference>
<dbReference type="OrthoDB" id="9770043at2"/>
<dbReference type="Proteomes" id="UP000298049">
    <property type="component" value="Chromosome"/>
</dbReference>
<keyword evidence="1" id="KW-0812">Transmembrane</keyword>
<dbReference type="InterPro" id="IPR036259">
    <property type="entry name" value="MFS_trans_sf"/>
</dbReference>
<dbReference type="AlphaFoldDB" id="A0A4P7XFR8"/>
<dbReference type="SUPFAM" id="SSF103473">
    <property type="entry name" value="MFS general substrate transporter"/>
    <property type="match status" value="1"/>
</dbReference>
<keyword evidence="1" id="KW-0472">Membrane</keyword>
<evidence type="ECO:0000313" key="4">
    <source>
        <dbReference type="Proteomes" id="UP000298049"/>
    </source>
</evidence>
<dbReference type="EMBL" id="CP031093">
    <property type="protein sequence ID" value="QCF25453.1"/>
    <property type="molecule type" value="Genomic_DNA"/>
</dbReference>
<feature type="transmembrane region" description="Helical" evidence="1">
    <location>
        <begin position="122"/>
        <end position="141"/>
    </location>
</feature>
<feature type="transmembrane region" description="Helical" evidence="1">
    <location>
        <begin position="91"/>
        <end position="115"/>
    </location>
</feature>
<accession>A0A4P7XFR8</accession>
<dbReference type="KEGG" id="hmi:soil367_05665"/>
<keyword evidence="1" id="KW-1133">Transmembrane helix</keyword>
<dbReference type="PANTHER" id="PTHR19328">
    <property type="entry name" value="HEDGEHOG-INTERACTING PROTEIN"/>
    <property type="match status" value="1"/>
</dbReference>
<dbReference type="InterPro" id="IPR011041">
    <property type="entry name" value="Quinoprot_gluc/sorb_DH_b-prop"/>
</dbReference>
<dbReference type="InterPro" id="IPR012938">
    <property type="entry name" value="Glc/Sorbosone_DH"/>
</dbReference>
<protein>
    <submittedName>
        <fullName evidence="3">PQQ-dependent sugar dehydrogenase</fullName>
    </submittedName>
</protein>
<feature type="transmembrane region" description="Helical" evidence="1">
    <location>
        <begin position="161"/>
        <end position="178"/>
    </location>
</feature>
<feature type="transmembrane region" description="Helical" evidence="1">
    <location>
        <begin position="44"/>
        <end position="71"/>
    </location>
</feature>
<organism evidence="3 4">
    <name type="scientific">Hydrocarboniclastica marina</name>
    <dbReference type="NCBI Taxonomy" id="2259620"/>
    <lineage>
        <taxon>Bacteria</taxon>
        <taxon>Pseudomonadati</taxon>
        <taxon>Pseudomonadota</taxon>
        <taxon>Gammaproteobacteria</taxon>
        <taxon>Alteromonadales</taxon>
        <taxon>Alteromonadaceae</taxon>
        <taxon>Hydrocarboniclastica</taxon>
    </lineage>
</organism>
<proteinExistence type="predicted"/>
<reference evidence="3 4" key="1">
    <citation type="submission" date="2018-07" db="EMBL/GenBank/DDBJ databases">
        <title>Marsedoiliclastica nanhaica gen. nov. sp. nov., a novel marine hydrocarbonoclastic bacterium isolated from an in-situ enriched hydrocarbon-degrading consortium in deep-sea sediment.</title>
        <authorList>
            <person name="Dong C."/>
            <person name="Ma T."/>
            <person name="Liu R."/>
            <person name="Shao Z."/>
        </authorList>
    </citation>
    <scope>NUCLEOTIDE SEQUENCE [LARGE SCALE GENOMIC DNA]</scope>
    <source>
        <strain evidence="4">soil36-7</strain>
    </source>
</reference>
<feature type="transmembrane region" description="Helical" evidence="1">
    <location>
        <begin position="190"/>
        <end position="210"/>
    </location>
</feature>
<name>A0A4P7XFR8_9ALTE</name>
<feature type="domain" description="Glucose/Sorbosone dehydrogenase" evidence="2">
    <location>
        <begin position="237"/>
        <end position="565"/>
    </location>
</feature>
<evidence type="ECO:0000313" key="3">
    <source>
        <dbReference type="EMBL" id="QCF25453.1"/>
    </source>
</evidence>
<evidence type="ECO:0000256" key="1">
    <source>
        <dbReference type="SAM" id="Phobius"/>
    </source>
</evidence>
<dbReference type="PANTHER" id="PTHR19328:SF75">
    <property type="entry name" value="ALDOSE SUGAR DEHYDROGENASE YLII"/>
    <property type="match status" value="1"/>
</dbReference>
<gene>
    <name evidence="3" type="ORF">soil367_05665</name>
</gene>
<dbReference type="InterPro" id="IPR011042">
    <property type="entry name" value="6-blade_b-propeller_TolB-like"/>
</dbReference>
<dbReference type="Gene3D" id="2.120.10.30">
    <property type="entry name" value="TolB, C-terminal domain"/>
    <property type="match status" value="1"/>
</dbReference>
<keyword evidence="4" id="KW-1185">Reference proteome</keyword>